<evidence type="ECO:0000313" key="3">
    <source>
        <dbReference type="Proteomes" id="UP000253215"/>
    </source>
</evidence>
<proteinExistence type="predicted"/>
<dbReference type="Proteomes" id="UP000253215">
    <property type="component" value="Unassembled WGS sequence"/>
</dbReference>
<keyword evidence="1" id="KW-0732">Signal</keyword>
<name>A0A368UGG1_9STRE</name>
<evidence type="ECO:0000313" key="2">
    <source>
        <dbReference type="EMBL" id="RCW17296.1"/>
    </source>
</evidence>
<feature type="chain" id="PRO_5039465389" description="Signal peptide containing protein" evidence="1">
    <location>
        <begin position="25"/>
        <end position="139"/>
    </location>
</feature>
<protein>
    <recommendedName>
        <fullName evidence="4">Signal peptide containing protein</fullName>
    </recommendedName>
</protein>
<comment type="caution">
    <text evidence="2">The sequence shown here is derived from an EMBL/GenBank/DDBJ whole genome shotgun (WGS) entry which is preliminary data.</text>
</comment>
<evidence type="ECO:0000256" key="1">
    <source>
        <dbReference type="SAM" id="SignalP"/>
    </source>
</evidence>
<dbReference type="AlphaFoldDB" id="A0A368UGG1"/>
<organism evidence="2 3">
    <name type="scientific">Streptococcus gallolyticus</name>
    <dbReference type="NCBI Taxonomy" id="315405"/>
    <lineage>
        <taxon>Bacteria</taxon>
        <taxon>Bacillati</taxon>
        <taxon>Bacillota</taxon>
        <taxon>Bacilli</taxon>
        <taxon>Lactobacillales</taxon>
        <taxon>Streptococcaceae</taxon>
        <taxon>Streptococcus</taxon>
    </lineage>
</organism>
<accession>A0A368UGG1</accession>
<sequence>MKVKNSNKLVILSFSFLVTIALTSAFNVKSTESSKVEISNLSKDKQANKSENTTINTYLEVMANYSEEEINDFFASRNVSDDTVIFAPKNSKGGFFLFEGDNTTVISENEGVVNVVDAKAPNQSATVGEVKEALKETHN</sequence>
<gene>
    <name evidence="2" type="ORF">CAC02_04035</name>
</gene>
<dbReference type="EMBL" id="NETH01000013">
    <property type="protein sequence ID" value="RCW17296.1"/>
    <property type="molecule type" value="Genomic_DNA"/>
</dbReference>
<reference evidence="2 3" key="1">
    <citation type="journal article" date="2018" name="Sci. Rep.">
        <title>Network-guided genomic and metagenomic analysis of the faecal microbiota of the critically endangered kakapo.</title>
        <authorList>
            <person name="Waite D.W."/>
            <person name="Dsouza M."/>
            <person name="Sekiguchi Y."/>
            <person name="Hugenholtz P."/>
            <person name="Taylor M.W."/>
        </authorList>
    </citation>
    <scope>NUCLEOTIDE SEQUENCE [LARGE SCALE GENOMIC DNA]</scope>
    <source>
        <strain evidence="2 3">BI02</strain>
    </source>
</reference>
<feature type="signal peptide" evidence="1">
    <location>
        <begin position="1"/>
        <end position="24"/>
    </location>
</feature>
<evidence type="ECO:0008006" key="4">
    <source>
        <dbReference type="Google" id="ProtNLM"/>
    </source>
</evidence>